<dbReference type="Proteomes" id="UP000188145">
    <property type="component" value="Chromosome"/>
</dbReference>
<name>A0A1Q2CM82_9ACTN</name>
<dbReference type="EMBL" id="CP019606">
    <property type="protein sequence ID" value="AQP47238.1"/>
    <property type="molecule type" value="Genomic_DNA"/>
</dbReference>
<keyword evidence="1" id="KW-0812">Transmembrane</keyword>
<reference evidence="3" key="1">
    <citation type="submission" date="2017-02" db="EMBL/GenBank/DDBJ databases">
        <title>Tessaracoccus aquaemaris sp. nov., isolated from the intestine of a Korean rockfish, Sebastes schlegelii, in a marine aquaculture pond.</title>
        <authorList>
            <person name="Tak E.J."/>
            <person name="Bae J.-W."/>
        </authorList>
    </citation>
    <scope>NUCLEOTIDE SEQUENCE [LARGE SCALE GENOMIC DNA]</scope>
    <source>
        <strain evidence="3">NSG39</strain>
    </source>
</reference>
<keyword evidence="1" id="KW-0472">Membrane</keyword>
<feature type="transmembrane region" description="Helical" evidence="1">
    <location>
        <begin position="157"/>
        <end position="175"/>
    </location>
</feature>
<evidence type="ECO:0000313" key="2">
    <source>
        <dbReference type="EMBL" id="AQP47238.1"/>
    </source>
</evidence>
<sequence>MFLRTFTNQPLWETYLSEFNAIEIRGEAPGVQLMLQVSSVLTVLSILLACYLSYRLIRNLRIGDARLPQSILLAVLTIILATIIVNKTLSPQYILWLGGPVAALYIHHESGWLRRHVNVLAVALVLVGALTQFTYPWGTYGIMGNPLGSGPETSVLLLRNLTLVVLTGYALYLTLRSSRRRGDTASV</sequence>
<accession>A0A1Q2CM82</accession>
<proteinExistence type="predicted"/>
<gene>
    <name evidence="2" type="ORF">BW730_06715</name>
</gene>
<feature type="transmembrane region" description="Helical" evidence="1">
    <location>
        <begin position="33"/>
        <end position="54"/>
    </location>
</feature>
<feature type="transmembrane region" description="Helical" evidence="1">
    <location>
        <begin position="91"/>
        <end position="107"/>
    </location>
</feature>
<organism evidence="2 3">
    <name type="scientific">Tessaracoccus aquimaris</name>
    <dbReference type="NCBI Taxonomy" id="1332264"/>
    <lineage>
        <taxon>Bacteria</taxon>
        <taxon>Bacillati</taxon>
        <taxon>Actinomycetota</taxon>
        <taxon>Actinomycetes</taxon>
        <taxon>Propionibacteriales</taxon>
        <taxon>Propionibacteriaceae</taxon>
        <taxon>Tessaracoccus</taxon>
    </lineage>
</organism>
<evidence type="ECO:0000313" key="3">
    <source>
        <dbReference type="Proteomes" id="UP000188145"/>
    </source>
</evidence>
<dbReference type="RefSeq" id="WP_077685568.1">
    <property type="nucleotide sequence ID" value="NZ_CP019606.1"/>
</dbReference>
<feature type="transmembrane region" description="Helical" evidence="1">
    <location>
        <begin position="119"/>
        <end position="137"/>
    </location>
</feature>
<feature type="transmembrane region" description="Helical" evidence="1">
    <location>
        <begin position="66"/>
        <end position="85"/>
    </location>
</feature>
<keyword evidence="3" id="KW-1185">Reference proteome</keyword>
<dbReference type="AlphaFoldDB" id="A0A1Q2CM82"/>
<protein>
    <submittedName>
        <fullName evidence="2">Uncharacterized protein</fullName>
    </submittedName>
</protein>
<evidence type="ECO:0000256" key="1">
    <source>
        <dbReference type="SAM" id="Phobius"/>
    </source>
</evidence>
<keyword evidence="1" id="KW-1133">Transmembrane helix</keyword>
<dbReference type="KEGG" id="tes:BW730_06715"/>
<dbReference type="STRING" id="1332264.BW730_06715"/>